<dbReference type="WBParaSite" id="ASIM_0001301501-mRNA-1">
    <property type="protein sequence ID" value="ASIM_0001301501-mRNA-1"/>
    <property type="gene ID" value="ASIM_0001301501"/>
</dbReference>
<evidence type="ECO:0000313" key="4">
    <source>
        <dbReference type="WBParaSite" id="ASIM_0001301501-mRNA-1"/>
    </source>
</evidence>
<dbReference type="Proteomes" id="UP000267096">
    <property type="component" value="Unassembled WGS sequence"/>
</dbReference>
<dbReference type="EMBL" id="UYRR01031195">
    <property type="protein sequence ID" value="VDK47459.1"/>
    <property type="molecule type" value="Genomic_DNA"/>
</dbReference>
<accession>A0A0M3JXE4</accession>
<keyword evidence="3" id="KW-1185">Reference proteome</keyword>
<organism evidence="4">
    <name type="scientific">Anisakis simplex</name>
    <name type="common">Herring worm</name>
    <dbReference type="NCBI Taxonomy" id="6269"/>
    <lineage>
        <taxon>Eukaryota</taxon>
        <taxon>Metazoa</taxon>
        <taxon>Ecdysozoa</taxon>
        <taxon>Nematoda</taxon>
        <taxon>Chromadorea</taxon>
        <taxon>Rhabditida</taxon>
        <taxon>Spirurina</taxon>
        <taxon>Ascaridomorpha</taxon>
        <taxon>Ascaridoidea</taxon>
        <taxon>Anisakidae</taxon>
        <taxon>Anisakis</taxon>
        <taxon>Anisakis simplex complex</taxon>
    </lineage>
</organism>
<evidence type="ECO:0000313" key="2">
    <source>
        <dbReference type="EMBL" id="VDK47459.1"/>
    </source>
</evidence>
<proteinExistence type="predicted"/>
<evidence type="ECO:0000313" key="3">
    <source>
        <dbReference type="Proteomes" id="UP000267096"/>
    </source>
</evidence>
<protein>
    <submittedName>
        <fullName evidence="4">Transmembrane protein 237</fullName>
    </submittedName>
</protein>
<feature type="transmembrane region" description="Helical" evidence="1">
    <location>
        <begin position="55"/>
        <end position="75"/>
    </location>
</feature>
<evidence type="ECO:0000256" key="1">
    <source>
        <dbReference type="SAM" id="Phobius"/>
    </source>
</evidence>
<keyword evidence="1" id="KW-1133">Transmembrane helix</keyword>
<feature type="transmembrane region" description="Helical" evidence="1">
    <location>
        <begin position="25"/>
        <end position="48"/>
    </location>
</feature>
<gene>
    <name evidence="2" type="ORF">ASIM_LOCUS12481</name>
</gene>
<feature type="transmembrane region" description="Helical" evidence="1">
    <location>
        <begin position="95"/>
        <end position="116"/>
    </location>
</feature>
<dbReference type="OrthoDB" id="5816336at2759"/>
<keyword evidence="1" id="KW-0472">Membrane</keyword>
<reference evidence="4" key="1">
    <citation type="submission" date="2017-02" db="UniProtKB">
        <authorList>
            <consortium name="WormBaseParasite"/>
        </authorList>
    </citation>
    <scope>IDENTIFICATION</scope>
</reference>
<keyword evidence="1" id="KW-0812">Transmembrane</keyword>
<sequence>MFTADKSRALCSDKHLNSIRQFRHYLSASVIIVAVILLAYASLIIGVVKKTYILVIPYFTICILFVFMFSMKLIVDILDLISETKQQNSSHLVEVVAESLLISFEIYSMVVVWRILNYIMDYQMQEEFFFALRPNRTVRHATVIESGDNESGDSDVDDVEHNMRHAFVLWKSDERTTVEPRTTVTTICDDDDDDTDFSSV</sequence>
<dbReference type="AlphaFoldDB" id="A0A0M3JXE4"/>
<name>A0A0M3JXE4_ANISI</name>
<reference evidence="2 3" key="2">
    <citation type="submission" date="2018-11" db="EMBL/GenBank/DDBJ databases">
        <authorList>
            <consortium name="Pathogen Informatics"/>
        </authorList>
    </citation>
    <scope>NUCLEOTIDE SEQUENCE [LARGE SCALE GENOMIC DNA]</scope>
</reference>